<dbReference type="RefSeq" id="WP_146371868.1">
    <property type="nucleotide sequence ID" value="NZ_SJPP01000001.1"/>
</dbReference>
<sequence length="304" mass="34202">MTYKIPKVQAVPIADSQVSFEVEGTERLRWHAGSRYTRPHFYPLLGPSGKPLTRMGHPAAPDHDHHKSIWFAHHKVAGLNFWGDNNNNRARQDNWVHYQDGDEEAVMVTDIGWYDGHAAKLMQQRLFAALRPLPDGETWLELQTRFTPTGNSLLLEKTNFAFLAVRMAKSISNAYGGGQLTNSQGAIGEADIFGKPAQWLDYSGPIADEITEGITYFSHPANPHTPNSWHVRKDGWMAASVCMHNGIEITKDQPLELRFALHAHAGAVDNERAQSLFNDYTASPPYEVIKALPPYRVLVQRREV</sequence>
<dbReference type="Pfam" id="PF14100">
    <property type="entry name" value="DUF6807"/>
    <property type="match status" value="1"/>
</dbReference>
<protein>
    <recommendedName>
        <fullName evidence="3">Methane oxygenase PmoA</fullName>
    </recommendedName>
</protein>
<dbReference type="Proteomes" id="UP000320735">
    <property type="component" value="Unassembled WGS sequence"/>
</dbReference>
<keyword evidence="2" id="KW-1185">Reference proteome</keyword>
<dbReference type="AlphaFoldDB" id="A0A5C6BV74"/>
<comment type="caution">
    <text evidence="1">The sequence shown here is derived from an EMBL/GenBank/DDBJ whole genome shotgun (WGS) entry which is preliminary data.</text>
</comment>
<evidence type="ECO:0008006" key="3">
    <source>
        <dbReference type="Google" id="ProtNLM"/>
    </source>
</evidence>
<gene>
    <name evidence="1" type="ORF">CA54_34480</name>
</gene>
<name>A0A5C6BV74_9PLAN</name>
<dbReference type="OrthoDB" id="242279at2"/>
<dbReference type="InterPro" id="IPR029475">
    <property type="entry name" value="DUF6807"/>
</dbReference>
<evidence type="ECO:0000313" key="1">
    <source>
        <dbReference type="EMBL" id="TWU14579.1"/>
    </source>
</evidence>
<organism evidence="1 2">
    <name type="scientific">Symmachiella macrocystis</name>
    <dbReference type="NCBI Taxonomy" id="2527985"/>
    <lineage>
        <taxon>Bacteria</taxon>
        <taxon>Pseudomonadati</taxon>
        <taxon>Planctomycetota</taxon>
        <taxon>Planctomycetia</taxon>
        <taxon>Planctomycetales</taxon>
        <taxon>Planctomycetaceae</taxon>
        <taxon>Symmachiella</taxon>
    </lineage>
</organism>
<proteinExistence type="predicted"/>
<dbReference type="EMBL" id="SJPP01000001">
    <property type="protein sequence ID" value="TWU14579.1"/>
    <property type="molecule type" value="Genomic_DNA"/>
</dbReference>
<accession>A0A5C6BV74</accession>
<reference evidence="1 2" key="1">
    <citation type="submission" date="2019-02" db="EMBL/GenBank/DDBJ databases">
        <title>Deep-cultivation of Planctomycetes and their phenomic and genomic characterization uncovers novel biology.</title>
        <authorList>
            <person name="Wiegand S."/>
            <person name="Jogler M."/>
            <person name="Boedeker C."/>
            <person name="Pinto D."/>
            <person name="Vollmers J."/>
            <person name="Rivas-Marin E."/>
            <person name="Kohn T."/>
            <person name="Peeters S.H."/>
            <person name="Heuer A."/>
            <person name="Rast P."/>
            <person name="Oberbeckmann S."/>
            <person name="Bunk B."/>
            <person name="Jeske O."/>
            <person name="Meyerdierks A."/>
            <person name="Storesund J.E."/>
            <person name="Kallscheuer N."/>
            <person name="Luecker S."/>
            <person name="Lage O.M."/>
            <person name="Pohl T."/>
            <person name="Merkel B.J."/>
            <person name="Hornburger P."/>
            <person name="Mueller R.-W."/>
            <person name="Bruemmer F."/>
            <person name="Labrenz M."/>
            <person name="Spormann A.M."/>
            <person name="Op Den Camp H."/>
            <person name="Overmann J."/>
            <person name="Amann R."/>
            <person name="Jetten M.S.M."/>
            <person name="Mascher T."/>
            <person name="Medema M.H."/>
            <person name="Devos D.P."/>
            <person name="Kaster A.-K."/>
            <person name="Ovreas L."/>
            <person name="Rohde M."/>
            <person name="Galperin M.Y."/>
            <person name="Jogler C."/>
        </authorList>
    </citation>
    <scope>NUCLEOTIDE SEQUENCE [LARGE SCALE GENOMIC DNA]</scope>
    <source>
        <strain evidence="1 2">CA54</strain>
    </source>
</reference>
<evidence type="ECO:0000313" key="2">
    <source>
        <dbReference type="Proteomes" id="UP000320735"/>
    </source>
</evidence>